<keyword evidence="1" id="KW-0175">Coiled coil</keyword>
<accession>Q08SG8</accession>
<gene>
    <name evidence="2" type="ORF">STIAU_0962</name>
</gene>
<reference evidence="2 3" key="1">
    <citation type="submission" date="2006-04" db="EMBL/GenBank/DDBJ databases">
        <authorList>
            <person name="Nierman W.C."/>
        </authorList>
    </citation>
    <scope>NUCLEOTIDE SEQUENCE [LARGE SCALE GENOMIC DNA]</scope>
    <source>
        <strain evidence="2 3">DW4/3-1</strain>
    </source>
</reference>
<dbReference type="EMBL" id="AAMD01000164">
    <property type="protein sequence ID" value="EAU63423.1"/>
    <property type="molecule type" value="Genomic_DNA"/>
</dbReference>
<proteinExistence type="predicted"/>
<dbReference type="SUPFAM" id="SSF53335">
    <property type="entry name" value="S-adenosyl-L-methionine-dependent methyltransferases"/>
    <property type="match status" value="1"/>
</dbReference>
<dbReference type="Gene3D" id="3.40.50.150">
    <property type="entry name" value="Vaccinia Virus protein VP39"/>
    <property type="match status" value="1"/>
</dbReference>
<evidence type="ECO:0000313" key="3">
    <source>
        <dbReference type="Proteomes" id="UP000032702"/>
    </source>
</evidence>
<sequence>MVACDEDLAAVEAAQKAYGGPTLRFRANVYDDLEPGSFDVVLVADLAPYVRAPTLLEELARLVSKQGHLIGGLRNPGGLALWQLMEVEEGAPPTYGQLLDVLAPHFAHVEVATQSPLLGYQLAFERGEGLQVDGSLIRGGEAAYFLVVAGQEPARSVDPTWVQLPPEPLAFTRGRLDEVAQRAKGWEERTGKLKEVVSKLRAELSDREAEVASLKPSLEVAREEGARLSAQLEQARQTPQAARERDELSAKLRRRELEQQVLQERLSDAERRLMQQRLEMEDAQRAQTEASVQVLAAQEAHRLERARREEVGASLEETRERLTQAYAQVRDLQDEISNLRIDREKDRIAADRAQEQAEDRRRYAEAARERELRIAGQYSSALAAVEHLKD</sequence>
<dbReference type="InterPro" id="IPR029063">
    <property type="entry name" value="SAM-dependent_MTases_sf"/>
</dbReference>
<name>Q08SG8_STIAD</name>
<dbReference type="Proteomes" id="UP000032702">
    <property type="component" value="Unassembled WGS sequence"/>
</dbReference>
<feature type="coiled-coil region" evidence="1">
    <location>
        <begin position="315"/>
        <end position="370"/>
    </location>
</feature>
<feature type="coiled-coil region" evidence="1">
    <location>
        <begin position="218"/>
        <end position="286"/>
    </location>
</feature>
<organism evidence="2 3">
    <name type="scientific">Stigmatella aurantiaca (strain DW4/3-1)</name>
    <dbReference type="NCBI Taxonomy" id="378806"/>
    <lineage>
        <taxon>Bacteria</taxon>
        <taxon>Pseudomonadati</taxon>
        <taxon>Myxococcota</taxon>
        <taxon>Myxococcia</taxon>
        <taxon>Myxococcales</taxon>
        <taxon>Cystobacterineae</taxon>
        <taxon>Archangiaceae</taxon>
        <taxon>Stigmatella</taxon>
    </lineage>
</organism>
<evidence type="ECO:0000313" key="2">
    <source>
        <dbReference type="EMBL" id="EAU63423.1"/>
    </source>
</evidence>
<dbReference type="AlphaFoldDB" id="Q08SG8"/>
<comment type="caution">
    <text evidence="2">The sequence shown here is derived from an EMBL/GenBank/DDBJ whole genome shotgun (WGS) entry which is preliminary data.</text>
</comment>
<protein>
    <submittedName>
        <fullName evidence="2">HCR</fullName>
    </submittedName>
</protein>
<evidence type="ECO:0000256" key="1">
    <source>
        <dbReference type="SAM" id="Coils"/>
    </source>
</evidence>
<feature type="non-terminal residue" evidence="2">
    <location>
        <position position="390"/>
    </location>
</feature>